<evidence type="ECO:0000256" key="1">
    <source>
        <dbReference type="SAM" id="MobiDB-lite"/>
    </source>
</evidence>
<evidence type="ECO:0000256" key="2">
    <source>
        <dbReference type="SAM" id="Phobius"/>
    </source>
</evidence>
<evidence type="ECO:0000313" key="4">
    <source>
        <dbReference type="Proteomes" id="UP000238479"/>
    </source>
</evidence>
<keyword evidence="2" id="KW-0472">Membrane</keyword>
<keyword evidence="2" id="KW-1133">Transmembrane helix</keyword>
<dbReference type="PANTHER" id="PTHR34379:SF6">
    <property type="entry name" value="PROTEIN 3F"/>
    <property type="match status" value="1"/>
</dbReference>
<dbReference type="PANTHER" id="PTHR34379">
    <property type="entry name" value="OS07G0553800 PROTEIN"/>
    <property type="match status" value="1"/>
</dbReference>
<sequence>MDFEKDTATLPLACTAHGCPAKAQVRQKKKKSSAVKFFLCFQRDDVVFPCVVPMPVPVVSSSMATSDSDLDVGKCNNQQRKPERHGFFHVLKAILFKMLLVKKIQQKKSDSSFANIPTKESSITSRHTQEWSDHEDVPKMITKTTSGGKTVFTYVKEKEEVVFPTMPSSWLKNEEKCQDQWINKGRRRLSHILKAVLFETSLARKIQARKLGKKYESNTSLRSSTGESFEEDNHDLGKSASSLTNSSVFTSSLLNSTSSSSTVSRSTSHSRSLSERIKSFRSISSSNLKANLRNLSDKIRSNSNHLKSNSRNKMSLESINSSGLKEEQHAHFNDDVTDTGKNNKKGGCYRSASGLCFLLMSLVGLIFYGKLCAILCTSMWLVCVPLWSFGYHNSSTNKVVENKKVTMGGGMLGGTARTRTRIFQRFWRASLDSFETS</sequence>
<dbReference type="EMBL" id="PDCK01000043">
    <property type="protein sequence ID" value="PRQ31508.1"/>
    <property type="molecule type" value="Genomic_DNA"/>
</dbReference>
<dbReference type="AlphaFoldDB" id="A0A2P6QBF4"/>
<evidence type="ECO:0000313" key="3">
    <source>
        <dbReference type="EMBL" id="PRQ31508.1"/>
    </source>
</evidence>
<feature type="compositionally biased region" description="Polar residues" evidence="1">
    <location>
        <begin position="217"/>
        <end position="227"/>
    </location>
</feature>
<protein>
    <submittedName>
        <fullName evidence="3">Uncharacterized protein</fullName>
    </submittedName>
</protein>
<dbReference type="Gramene" id="PRQ31508">
    <property type="protein sequence ID" value="PRQ31508"/>
    <property type="gene ID" value="RchiOBHm_Chr5g0036261"/>
</dbReference>
<proteinExistence type="predicted"/>
<accession>A0A2P6QBF4</accession>
<comment type="caution">
    <text evidence="3">The sequence shown here is derived from an EMBL/GenBank/DDBJ whole genome shotgun (WGS) entry which is preliminary data.</text>
</comment>
<gene>
    <name evidence="3" type="ORF">RchiOBHm_Chr5g0036261</name>
</gene>
<dbReference type="Proteomes" id="UP000238479">
    <property type="component" value="Chromosome 5"/>
</dbReference>
<reference evidence="3 4" key="1">
    <citation type="journal article" date="2018" name="Nat. Genet.">
        <title>The Rosa genome provides new insights in the design of modern roses.</title>
        <authorList>
            <person name="Bendahmane M."/>
        </authorList>
    </citation>
    <scope>NUCLEOTIDE SEQUENCE [LARGE SCALE GENOMIC DNA]</scope>
    <source>
        <strain evidence="4">cv. Old Blush</strain>
    </source>
</reference>
<name>A0A2P6QBF4_ROSCH</name>
<dbReference type="OMA" id="ILCTSMW"/>
<organism evidence="3 4">
    <name type="scientific">Rosa chinensis</name>
    <name type="common">China rose</name>
    <dbReference type="NCBI Taxonomy" id="74649"/>
    <lineage>
        <taxon>Eukaryota</taxon>
        <taxon>Viridiplantae</taxon>
        <taxon>Streptophyta</taxon>
        <taxon>Embryophyta</taxon>
        <taxon>Tracheophyta</taxon>
        <taxon>Spermatophyta</taxon>
        <taxon>Magnoliopsida</taxon>
        <taxon>eudicotyledons</taxon>
        <taxon>Gunneridae</taxon>
        <taxon>Pentapetalae</taxon>
        <taxon>rosids</taxon>
        <taxon>fabids</taxon>
        <taxon>Rosales</taxon>
        <taxon>Rosaceae</taxon>
        <taxon>Rosoideae</taxon>
        <taxon>Rosoideae incertae sedis</taxon>
        <taxon>Rosa</taxon>
    </lineage>
</organism>
<keyword evidence="4" id="KW-1185">Reference proteome</keyword>
<feature type="region of interest" description="Disordered" evidence="1">
    <location>
        <begin position="213"/>
        <end position="241"/>
    </location>
</feature>
<feature type="transmembrane region" description="Helical" evidence="2">
    <location>
        <begin position="357"/>
        <end position="382"/>
    </location>
</feature>
<dbReference type="InterPro" id="IPR040411">
    <property type="entry name" value="At5g23160-like"/>
</dbReference>
<keyword evidence="2" id="KW-0812">Transmembrane</keyword>